<evidence type="ECO:0000256" key="3">
    <source>
        <dbReference type="SAM" id="MobiDB-lite"/>
    </source>
</evidence>
<feature type="compositionally biased region" description="Basic and acidic residues" evidence="3">
    <location>
        <begin position="556"/>
        <end position="573"/>
    </location>
</feature>
<dbReference type="Pfam" id="PF07727">
    <property type="entry name" value="RVT_2"/>
    <property type="match status" value="1"/>
</dbReference>
<dbReference type="Pfam" id="PF25597">
    <property type="entry name" value="SH3_retrovirus"/>
    <property type="match status" value="1"/>
</dbReference>
<dbReference type="InterPro" id="IPR057670">
    <property type="entry name" value="SH3_retrovirus"/>
</dbReference>
<organism evidence="5">
    <name type="scientific">Tanacetum cinerariifolium</name>
    <name type="common">Dalmatian daisy</name>
    <name type="synonym">Chrysanthemum cinerariifolium</name>
    <dbReference type="NCBI Taxonomy" id="118510"/>
    <lineage>
        <taxon>Eukaryota</taxon>
        <taxon>Viridiplantae</taxon>
        <taxon>Streptophyta</taxon>
        <taxon>Embryophyta</taxon>
        <taxon>Tracheophyta</taxon>
        <taxon>Spermatophyta</taxon>
        <taxon>Magnoliopsida</taxon>
        <taxon>eudicotyledons</taxon>
        <taxon>Gunneridae</taxon>
        <taxon>Pentapetalae</taxon>
        <taxon>asterids</taxon>
        <taxon>campanulids</taxon>
        <taxon>Asterales</taxon>
        <taxon>Asteraceae</taxon>
        <taxon>Asteroideae</taxon>
        <taxon>Anthemideae</taxon>
        <taxon>Anthemidinae</taxon>
        <taxon>Tanacetum</taxon>
    </lineage>
</organism>
<evidence type="ECO:0000256" key="1">
    <source>
        <dbReference type="ARBA" id="ARBA00022679"/>
    </source>
</evidence>
<dbReference type="Pfam" id="PF02458">
    <property type="entry name" value="Transferase"/>
    <property type="match status" value="1"/>
</dbReference>
<sequence length="2603" mass="293675">MPITTAEEKAQRRLEVKAKSTLMMSILNEHQLKFNSIKDAKKLMEAVENRFGGNAATKKTQRNLLKQQYENFTPPSSEMLDRTFDKLQKLVSQLKLLDEKLSQEDVNQKLLRSLSPEWNTHAVVWRNKADLDTMSMDDLYKNLKVYEPEVKGMSSISSSTQTWLLCSLQITTLAALMEQLILLKQLRLLMEFLLLALNQPNSPQLVHEDLQQIRPDDMEEMNLRWQIAMLTMRARRFLKNTEMKLTVNGNETIGFDKSKAEEGPNYALIAFSSSSSDSELIKDLKKYELMVLGYKTGNFIPPTPDLSFTGLDEFVNEPVVENYKAIPSKEELKVVRKYDDAPRIEEWVSDDEEEDIVVERRNRTLIEATMTMLVDSKLPTTFLVEAVSTACYVQNRVLVVKPHNKTPYELFYGKTPTLSFMRPFRCPVTILNIIDHLGKFDGKADEGFFVGYSLNSKALRVFNSRTKIVKENLHIRFSECTPNVIGSGPDWLFDIDALTRTMNCEPIVSGTQSNGFAGTKASDNAGQARKETLPVNDYILLPLWTADLPFSQDPKSSYDDGFKPSIDDGNKVDEDQEKEDNGNNTNNVNTTDNVNAVSLTVNAAGTNEVNAVGEKISIKLPFDLKKMPALEDDSIFDFSSDDEDDGVVAHMNNLDTTIQVSLIPTIRIHKDHPLDQVIGDLQSATQTRKMSKNLEEHRFVSTIQQRTSHKDLQNCLFACFLSQEEPKKVIHALKDPSWIEAMQEELLQFKLQEIKKEVYVCQPPGFEDPDFVDKVYKVKKALYGLHQAPRAWFTKVKTASTPMKTQKPLLKDEDGEEIDVHMYRSIIGSLMYLTSSRPEIIFVVCACARYQVNIKISHLHAMKRVFRYLKGQPKLGIWYPKDSPFDLVTYTDSDYDGASLDRKSTTGGYQYLGCRLISWQCKKQIDDGKAVWNGIRVNAGDSTLMLLGITYYSWVKVNTVKGSGPWCQETMRDTTAQTRVESSSNEENLGEDASKQERIDAIDADEEITLVNVQDDVDKEMFDVNVLDGKEVFVAEQEVVEDWWRVEESDVEGWIDRVTGSLFGFAGKIPPEKFSGGGRRRRVAAGRLLAAAAATTTTTTITTVGDITLAQALEEIKSAKPKEKGIDIQELDKSTTTKSLQQSQDKEKRKKHFAAKRAEEKRNKPTTKAQQRKIMCTYLKNMEGYKLKDLKLKGFDSIQEMFDRAFKRVNTFKDFKTELVNGKEKRAGTELIQEITKKQKVEDNKETAELKQFMEIIIDEEEVAIDAIPLSVKEDLEDLYKLVKAKYESTRPVEDLDLLLCGDLKSMFDPHVEDEVWKMQQGYKVLNWKLYESCRIHSLMMQYMRIYMLVEKKYPLTPPTLSMMLEKKLIVEYESKMAYQLLRFIMKQLKRLLEVNAAENLQLLIRILFHLVHQIFFNDYPHSKVDFVEKLVPSLKHSLSVTLQHFFPFASNLIAFPEENHLGKSRKLEFRYVEGDSVAFTLAKCDLDFVELKGIHPRDCNTFHPLVSLLEGGIKVDDYVKFPVFAIQVMIFPNSGVTIGLTNHHALCDARSKYDFLMAWTSIAKYGTDEMFLANVSSLPFYDRVIEYPNSLDETLLSLPPIKNLNETYKPRELVYQTDKVQATFVLTRTHINRLKKWLLVHLPTLDYVSSFTIGCAYVWSCIAKLRVHVEGKKGEYEVKRFACVADLRSRLDPPVPQTYFGNCIGLIGLVLTKTTLLTIGNKGFAHAVEMLGNNINETLKFKQGIFKDAETWMETIFLLVPTIDVARTPKLNIYNVDFGWGKPQKYETVSLDFSNSISVNAGKDSPGDLKIVSHFEVLFHVHGFESTVGFFRCFYVNSKNKGWMSFSKRPGSDAVCYTKPLDSLKNWNDHFFWVDSFACHASFPWNTSKGVPKNPFPKSFEFNAEHYATLVALPAPFHKYLEPFLCLVGISCYYTLDEDAYLEFLGDNDEGMDLLALIWTANPTKVRVAERQRAEDEPRVLESTVGRVVPLLLIAPARASSELEASVDRLFDDGDGQDANVQPVAVTTNMTVEDVALLQPRRQRKRKTVVVDAGGPSHPSKNLREDFRALGGVSTADKSMAVVQSLFSEAMLEAEARGESVPTLPFVTSSVSSAPAIATFTTVTAVIDTEATTTRVPVVPSLFGVGSSSTGRSDPVPGGFYDVSGSDLLISGIHTVVDPDSNLQKAYVPRWSATNGFGLDNNRICREMEKRKLRAIVDEQAELLKTKDGEIEILKAQLLLKKTEAAEAIRLRAEVFKFESVEQSLRASVKVREREVADLDAQVTVADLDAQFTVGKLKNDNLVSQVHELEISSTGLQEKVVAFEGFVSQLEKFQDEKLEEVNETFDKLCADFVEMALHLEEKFYLNLLTTISGRRWLLTYGMELVVAKCLNSTEYLSALGAAISKAVEKGMQEGLSSEITHDHLQSVNFSLIVKLKSNKDASVDTIMNLLRLDDVLAERLGLTESQPYVDQLMVPIHHSPDQRIVGASALTFSLEVSNSRVKKMKENIANHVSALRGVFVPLSKPLSAMALEGMEGTFGSTPNVVATLSTTFVSASTILPISSDDYEVAHADGQGDARVDDETAADDDMNIFVSNADLNISK</sequence>
<reference evidence="5" key="1">
    <citation type="journal article" date="2019" name="Sci. Rep.">
        <title>Draft genome of Tanacetum cinerariifolium, the natural source of mosquito coil.</title>
        <authorList>
            <person name="Yamashiro T."/>
            <person name="Shiraishi A."/>
            <person name="Satake H."/>
            <person name="Nakayama K."/>
        </authorList>
    </citation>
    <scope>NUCLEOTIDE SEQUENCE</scope>
</reference>
<dbReference type="InterPro" id="IPR036397">
    <property type="entry name" value="RNaseH_sf"/>
</dbReference>
<dbReference type="InterPro" id="IPR013103">
    <property type="entry name" value="RVT_2"/>
</dbReference>
<dbReference type="GO" id="GO:0003676">
    <property type="term" value="F:nucleic acid binding"/>
    <property type="evidence" value="ECO:0007669"/>
    <property type="project" value="InterPro"/>
</dbReference>
<dbReference type="InterPro" id="IPR023213">
    <property type="entry name" value="CAT-like_dom_sf"/>
</dbReference>
<feature type="domain" description="FHA" evidence="4">
    <location>
        <begin position="2149"/>
        <end position="2205"/>
    </location>
</feature>
<dbReference type="InterPro" id="IPR012337">
    <property type="entry name" value="RNaseH-like_sf"/>
</dbReference>
<keyword evidence="1 5" id="KW-0808">Transferase</keyword>
<accession>A0A6L2KKQ8</accession>
<name>A0A6L2KKQ8_TANCI</name>
<feature type="region of interest" description="Disordered" evidence="3">
    <location>
        <begin position="554"/>
        <end position="591"/>
    </location>
</feature>
<keyword evidence="2" id="KW-0012">Acyltransferase</keyword>
<feature type="compositionally biased region" description="Low complexity" evidence="3">
    <location>
        <begin position="582"/>
        <end position="591"/>
    </location>
</feature>
<evidence type="ECO:0000313" key="5">
    <source>
        <dbReference type="EMBL" id="GEU49971.1"/>
    </source>
</evidence>
<feature type="region of interest" description="Disordered" evidence="3">
    <location>
        <begin position="1127"/>
        <end position="1170"/>
    </location>
</feature>
<comment type="caution">
    <text evidence="5">The sequence shown here is derived from an EMBL/GenBank/DDBJ whole genome shotgun (WGS) entry which is preliminary data.</text>
</comment>
<dbReference type="EMBL" id="BKCJ010002644">
    <property type="protein sequence ID" value="GEU49971.1"/>
    <property type="molecule type" value="Genomic_DNA"/>
</dbReference>
<dbReference type="InterPro" id="IPR000253">
    <property type="entry name" value="FHA_dom"/>
</dbReference>
<evidence type="ECO:0000256" key="2">
    <source>
        <dbReference type="ARBA" id="ARBA00023315"/>
    </source>
</evidence>
<dbReference type="Gene3D" id="3.30.559.10">
    <property type="entry name" value="Chloramphenicol acetyltransferase-like domain"/>
    <property type="match status" value="2"/>
</dbReference>
<dbReference type="SUPFAM" id="SSF53098">
    <property type="entry name" value="Ribonuclease H-like"/>
    <property type="match status" value="1"/>
</dbReference>
<gene>
    <name evidence="5" type="ORF">Tci_021949</name>
</gene>
<protein>
    <submittedName>
        <fullName evidence="5">Malonyl-coenzyme A:anthocyanin 3-O-glucoside-6''-O-malonyltransferase-like</fullName>
    </submittedName>
</protein>
<proteinExistence type="predicted"/>
<dbReference type="GO" id="GO:0016747">
    <property type="term" value="F:acyltransferase activity, transferring groups other than amino-acyl groups"/>
    <property type="evidence" value="ECO:0007669"/>
    <property type="project" value="UniProtKB-ARBA"/>
</dbReference>
<dbReference type="Gene3D" id="3.30.420.10">
    <property type="entry name" value="Ribonuclease H-like superfamily/Ribonuclease H"/>
    <property type="match status" value="1"/>
</dbReference>
<dbReference type="PANTHER" id="PTHR31625">
    <property type="match status" value="1"/>
</dbReference>
<dbReference type="PROSITE" id="PS50006">
    <property type="entry name" value="FHA_DOMAIN"/>
    <property type="match status" value="1"/>
</dbReference>
<evidence type="ECO:0000259" key="4">
    <source>
        <dbReference type="PROSITE" id="PS50006"/>
    </source>
</evidence>
<dbReference type="Pfam" id="PF14223">
    <property type="entry name" value="Retrotran_gag_2"/>
    <property type="match status" value="1"/>
</dbReference>
<dbReference type="InterPro" id="IPR051504">
    <property type="entry name" value="Plant_metabolite_acyltrans"/>
</dbReference>